<evidence type="ECO:0000313" key="1">
    <source>
        <dbReference type="EMBL" id="PAA80680.1"/>
    </source>
</evidence>
<comment type="caution">
    <text evidence="1">The sequence shown here is derived from an EMBL/GenBank/DDBJ whole genome shotgun (WGS) entry which is preliminary data.</text>
</comment>
<protein>
    <submittedName>
        <fullName evidence="1">Uncharacterized protein</fullName>
    </submittedName>
</protein>
<dbReference type="AlphaFoldDB" id="A0A267G3R5"/>
<evidence type="ECO:0000313" key="2">
    <source>
        <dbReference type="Proteomes" id="UP000215902"/>
    </source>
</evidence>
<keyword evidence="2" id="KW-1185">Reference proteome</keyword>
<sequence length="369" mass="37905">MSDCWKSAAKLALCVGTGVVAGPVAAAVMSASLNAASMGKNLAEENYLQAGMDGAFCIFDLCTAGVASGACDAVKETVVTTTKQASRTAVAKTTSEVTKQVVSGGAQQVAQQTASATVKQTVTVATKETTKMVTKQSVKEAAVGTTKTIMKTASHKVAIHASSQVLSLSAKTAGQQATVHVTKAVTKEAAVFTAKQATVKITETVSKSTASCVVEAVANGRKVVEGCRRVYEVGKQGQKFIEDLRESSSSSAKQVAEQAASATAKQAVMSVAKEVAMETKLAGQQAPVPITKNAAAVTAKQATVENNAETMPKSASCVIEAVADGKKAVDNCQTAYTVGKHGKNLLRTEGESRNKCAILASDGLNDSYL</sequence>
<organism evidence="1 2">
    <name type="scientific">Macrostomum lignano</name>
    <dbReference type="NCBI Taxonomy" id="282301"/>
    <lineage>
        <taxon>Eukaryota</taxon>
        <taxon>Metazoa</taxon>
        <taxon>Spiralia</taxon>
        <taxon>Lophotrochozoa</taxon>
        <taxon>Platyhelminthes</taxon>
        <taxon>Rhabditophora</taxon>
        <taxon>Macrostomorpha</taxon>
        <taxon>Macrostomida</taxon>
        <taxon>Macrostomidae</taxon>
        <taxon>Macrostomum</taxon>
    </lineage>
</organism>
<dbReference type="Proteomes" id="UP000215902">
    <property type="component" value="Unassembled WGS sequence"/>
</dbReference>
<dbReference type="EMBL" id="NIVC01000571">
    <property type="protein sequence ID" value="PAA80680.1"/>
    <property type="molecule type" value="Genomic_DNA"/>
</dbReference>
<name>A0A267G3R5_9PLAT</name>
<reference evidence="1 2" key="1">
    <citation type="submission" date="2017-06" db="EMBL/GenBank/DDBJ databases">
        <title>A platform for efficient transgenesis in Macrostomum lignano, a flatworm model organism for stem cell research.</title>
        <authorList>
            <person name="Berezikov E."/>
        </authorList>
    </citation>
    <scope>NUCLEOTIDE SEQUENCE [LARGE SCALE GENOMIC DNA]</scope>
    <source>
        <strain evidence="1">DV1</strain>
        <tissue evidence="1">Whole organism</tissue>
    </source>
</reference>
<accession>A0A267G3R5</accession>
<gene>
    <name evidence="1" type="ORF">BOX15_Mlig020976g1</name>
</gene>
<proteinExistence type="predicted"/>